<feature type="signal peptide" evidence="2">
    <location>
        <begin position="1"/>
        <end position="33"/>
    </location>
</feature>
<dbReference type="EMBL" id="CM026428">
    <property type="protein sequence ID" value="KAG0566473.1"/>
    <property type="molecule type" value="Genomic_DNA"/>
</dbReference>
<keyword evidence="4" id="KW-1185">Reference proteome</keyword>
<accession>A0A8T0H5A1</accession>
<keyword evidence="1" id="KW-0812">Transmembrane</keyword>
<feature type="transmembrane region" description="Helical" evidence="1">
    <location>
        <begin position="269"/>
        <end position="293"/>
    </location>
</feature>
<evidence type="ECO:0000256" key="1">
    <source>
        <dbReference type="SAM" id="Phobius"/>
    </source>
</evidence>
<keyword evidence="1" id="KW-0472">Membrane</keyword>
<keyword evidence="2" id="KW-0732">Signal</keyword>
<reference evidence="3" key="1">
    <citation type="submission" date="2020-06" db="EMBL/GenBank/DDBJ databases">
        <title>WGS assembly of Ceratodon purpureus strain R40.</title>
        <authorList>
            <person name="Carey S.B."/>
            <person name="Jenkins J."/>
            <person name="Shu S."/>
            <person name="Lovell J.T."/>
            <person name="Sreedasyam A."/>
            <person name="Maumus F."/>
            <person name="Tiley G.P."/>
            <person name="Fernandez-Pozo N."/>
            <person name="Barry K."/>
            <person name="Chen C."/>
            <person name="Wang M."/>
            <person name="Lipzen A."/>
            <person name="Daum C."/>
            <person name="Saski C.A."/>
            <person name="Payton A.C."/>
            <person name="Mcbreen J.C."/>
            <person name="Conrad R.E."/>
            <person name="Kollar L.M."/>
            <person name="Olsson S."/>
            <person name="Huttunen S."/>
            <person name="Landis J.B."/>
            <person name="Wickett N.J."/>
            <person name="Johnson M.G."/>
            <person name="Rensing S.A."/>
            <person name="Grimwood J."/>
            <person name="Schmutz J."/>
            <person name="Mcdaniel S.F."/>
        </authorList>
    </citation>
    <scope>NUCLEOTIDE SEQUENCE</scope>
    <source>
        <strain evidence="3">R40</strain>
    </source>
</reference>
<organism evidence="3 4">
    <name type="scientific">Ceratodon purpureus</name>
    <name type="common">Fire moss</name>
    <name type="synonym">Dicranum purpureum</name>
    <dbReference type="NCBI Taxonomy" id="3225"/>
    <lineage>
        <taxon>Eukaryota</taxon>
        <taxon>Viridiplantae</taxon>
        <taxon>Streptophyta</taxon>
        <taxon>Embryophyta</taxon>
        <taxon>Bryophyta</taxon>
        <taxon>Bryophytina</taxon>
        <taxon>Bryopsida</taxon>
        <taxon>Dicranidae</taxon>
        <taxon>Pseudoditrichales</taxon>
        <taxon>Ditrichaceae</taxon>
        <taxon>Ceratodon</taxon>
    </lineage>
</organism>
<name>A0A8T0H5A1_CERPU</name>
<evidence type="ECO:0000256" key="2">
    <source>
        <dbReference type="SAM" id="SignalP"/>
    </source>
</evidence>
<evidence type="ECO:0000313" key="4">
    <source>
        <dbReference type="Proteomes" id="UP000822688"/>
    </source>
</evidence>
<protein>
    <submittedName>
        <fullName evidence="3">Uncharacterized protein</fullName>
    </submittedName>
</protein>
<evidence type="ECO:0000313" key="3">
    <source>
        <dbReference type="EMBL" id="KAG0566473.1"/>
    </source>
</evidence>
<keyword evidence="1" id="KW-1133">Transmembrane helix</keyword>
<comment type="caution">
    <text evidence="3">The sequence shown here is derived from an EMBL/GenBank/DDBJ whole genome shotgun (WGS) entry which is preliminary data.</text>
</comment>
<feature type="chain" id="PRO_5035769620" evidence="2">
    <location>
        <begin position="34"/>
        <end position="484"/>
    </location>
</feature>
<proteinExistence type="predicted"/>
<dbReference type="Proteomes" id="UP000822688">
    <property type="component" value="Chromosome 7"/>
</dbReference>
<sequence length="484" mass="53618">MANFGPRRAPSKSSSIAFLMLCIAHLCISSSDGDEPVCRGSPTACSVDDSLSWLSDLRLWNPGDKGSQVSRSVLNSWCNDTVQDAARHVLELEDNVSVLMKEKLTCQQTMIEKENEWMEAESQLKMEYFRGKRELQRLCMEKEMLLRVKLGGERDAVAADLAHCRAMGQVMISAEECSYQKQLVLSKCEAEWDAGQLGLQKELVDRSLDENSQLGLCADSDTQQQNRMRWLEESLGTCRFERAQAQAVVDIGPEVEDLQLEQLRRSIKILSTLLVLSVTLCFGLAAALAVWIVSTVKGERGEGSSKLSTAMLGTYPQVLSSEEARRMLASLFEESKGDLSSILTSPDSTITNGADCVFLLVPLALASARKFALFGGGGDFTKQVEVAQDLVAHQLGKRLVIVLYHSGGHAFTQKTLDSIEMTAEKLVFEAVPKDRDFPSDDDVLVLWLNERYELQVSDSGGESELSEVITQQSWAHYLENRAKL</sequence>
<gene>
    <name evidence="3" type="ORF">KC19_7G066300</name>
</gene>
<dbReference type="AlphaFoldDB" id="A0A8T0H5A1"/>